<evidence type="ECO:0000313" key="8">
    <source>
        <dbReference type="Proteomes" id="UP000472580"/>
    </source>
</evidence>
<evidence type="ECO:0000256" key="1">
    <source>
        <dbReference type="ARBA" id="ARBA00005417"/>
    </source>
</evidence>
<feature type="domain" description="ABC transporter" evidence="6">
    <location>
        <begin position="10"/>
        <end position="241"/>
    </location>
</feature>
<evidence type="ECO:0000313" key="7">
    <source>
        <dbReference type="EMBL" id="MVX56866.1"/>
    </source>
</evidence>
<dbReference type="AlphaFoldDB" id="A0A6L6YGV3"/>
<accession>A0A6L6YGV3</accession>
<protein>
    <submittedName>
        <fullName evidence="7">ATP-binding cassette domain-containing protein</fullName>
    </submittedName>
</protein>
<dbReference type="Gene3D" id="3.40.50.300">
    <property type="entry name" value="P-loop containing nucleotide triphosphate hydrolases"/>
    <property type="match status" value="1"/>
</dbReference>
<organism evidence="7 8">
    <name type="scientific">Parasutterella muris</name>
    <dbReference type="NCBI Taxonomy" id="2565572"/>
    <lineage>
        <taxon>Bacteria</taxon>
        <taxon>Pseudomonadati</taxon>
        <taxon>Pseudomonadota</taxon>
        <taxon>Betaproteobacteria</taxon>
        <taxon>Burkholderiales</taxon>
        <taxon>Sutterellaceae</taxon>
        <taxon>Parasutterella</taxon>
    </lineage>
</organism>
<dbReference type="Proteomes" id="UP000472580">
    <property type="component" value="Unassembled WGS sequence"/>
</dbReference>
<name>A0A6L6YGV3_9BURK</name>
<evidence type="ECO:0000256" key="4">
    <source>
        <dbReference type="ARBA" id="ARBA00022741"/>
    </source>
</evidence>
<dbReference type="InterPro" id="IPR050095">
    <property type="entry name" value="ECF_ABC_transporter_ATP-bd"/>
</dbReference>
<dbReference type="SUPFAM" id="SSF52540">
    <property type="entry name" value="P-loop containing nucleoside triphosphate hydrolases"/>
    <property type="match status" value="1"/>
</dbReference>
<keyword evidence="8" id="KW-1185">Reference proteome</keyword>
<dbReference type="InterPro" id="IPR003593">
    <property type="entry name" value="AAA+_ATPase"/>
</dbReference>
<dbReference type="SMART" id="SM00382">
    <property type="entry name" value="AAA"/>
    <property type="match status" value="1"/>
</dbReference>
<dbReference type="PANTHER" id="PTHR43553">
    <property type="entry name" value="HEAVY METAL TRANSPORTER"/>
    <property type="match status" value="1"/>
</dbReference>
<dbReference type="GO" id="GO:0042626">
    <property type="term" value="F:ATPase-coupled transmembrane transporter activity"/>
    <property type="evidence" value="ECO:0007669"/>
    <property type="project" value="TreeGrafter"/>
</dbReference>
<keyword evidence="4" id="KW-0547">Nucleotide-binding</keyword>
<keyword evidence="5 7" id="KW-0067">ATP-binding</keyword>
<dbReference type="CDD" id="cd03225">
    <property type="entry name" value="ABC_cobalt_CbiO_domain1"/>
    <property type="match status" value="1"/>
</dbReference>
<dbReference type="InterPro" id="IPR027417">
    <property type="entry name" value="P-loop_NTPase"/>
</dbReference>
<evidence type="ECO:0000256" key="5">
    <source>
        <dbReference type="ARBA" id="ARBA00022840"/>
    </source>
</evidence>
<keyword evidence="3" id="KW-0472">Membrane</keyword>
<evidence type="ECO:0000256" key="2">
    <source>
        <dbReference type="ARBA" id="ARBA00022448"/>
    </source>
</evidence>
<dbReference type="RefSeq" id="WP_160335297.1">
    <property type="nucleotide sequence ID" value="NZ_WSRP01000017.1"/>
</dbReference>
<dbReference type="EMBL" id="WSRP01000017">
    <property type="protein sequence ID" value="MVX56866.1"/>
    <property type="molecule type" value="Genomic_DNA"/>
</dbReference>
<dbReference type="PROSITE" id="PS00211">
    <property type="entry name" value="ABC_TRANSPORTER_1"/>
    <property type="match status" value="1"/>
</dbReference>
<keyword evidence="3" id="KW-1003">Cell membrane</keyword>
<reference evidence="7 8" key="1">
    <citation type="submission" date="2019-12" db="EMBL/GenBank/DDBJ databases">
        <title>Microbes associate with the intestines of laboratory mice.</title>
        <authorList>
            <person name="Navarre W."/>
            <person name="Wong E."/>
        </authorList>
    </citation>
    <scope>NUCLEOTIDE SEQUENCE [LARGE SCALE GENOMIC DNA]</scope>
    <source>
        <strain evidence="7 8">NM82_D38</strain>
    </source>
</reference>
<keyword evidence="2" id="KW-0813">Transport</keyword>
<evidence type="ECO:0000256" key="3">
    <source>
        <dbReference type="ARBA" id="ARBA00022475"/>
    </source>
</evidence>
<sequence length="244" mass="27287">MDDLENRVVLEIKNLSFSYPDGEELLSGLNFRLEKGCSAGIWSPNGTGKTSLFKIITGLLKAKSGEILLYGKSVQTEEDFRALRLKVGFVLQHPDDQLFFPEVIDDVAFGPLNEGLSEEEAWVRAHETLVSLGIEHLEHSLSFELSGGQKKLVTLAAALSMKPDVLLLDEPTNGLDAAARKRLIEIINRFEGEKIIISHDPDMLAETCSRFFTITDKKLSEIKAPQIHEHRHSHFFGAEQHSHN</sequence>
<dbReference type="OrthoDB" id="5292475at2"/>
<proteinExistence type="inferred from homology"/>
<dbReference type="PROSITE" id="PS50893">
    <property type="entry name" value="ABC_TRANSPORTER_2"/>
    <property type="match status" value="1"/>
</dbReference>
<comment type="caution">
    <text evidence="7">The sequence shown here is derived from an EMBL/GenBank/DDBJ whole genome shotgun (WGS) entry which is preliminary data.</text>
</comment>
<gene>
    <name evidence="7" type="ORF">E5987_06545</name>
</gene>
<dbReference type="GO" id="GO:0005524">
    <property type="term" value="F:ATP binding"/>
    <property type="evidence" value="ECO:0007669"/>
    <property type="project" value="UniProtKB-KW"/>
</dbReference>
<dbReference type="Pfam" id="PF00005">
    <property type="entry name" value="ABC_tran"/>
    <property type="match status" value="1"/>
</dbReference>
<evidence type="ECO:0000259" key="6">
    <source>
        <dbReference type="PROSITE" id="PS50893"/>
    </source>
</evidence>
<dbReference type="InterPro" id="IPR015856">
    <property type="entry name" value="ABC_transpr_CbiO/EcfA_su"/>
</dbReference>
<dbReference type="InterPro" id="IPR017871">
    <property type="entry name" value="ABC_transporter-like_CS"/>
</dbReference>
<dbReference type="PANTHER" id="PTHR43553:SF24">
    <property type="entry name" value="ENERGY-COUPLING FACTOR TRANSPORTER ATP-BINDING PROTEIN ECFA1"/>
    <property type="match status" value="1"/>
</dbReference>
<dbReference type="InterPro" id="IPR003439">
    <property type="entry name" value="ABC_transporter-like_ATP-bd"/>
</dbReference>
<dbReference type="GO" id="GO:0016887">
    <property type="term" value="F:ATP hydrolysis activity"/>
    <property type="evidence" value="ECO:0007669"/>
    <property type="project" value="InterPro"/>
</dbReference>
<dbReference type="GO" id="GO:0043190">
    <property type="term" value="C:ATP-binding cassette (ABC) transporter complex"/>
    <property type="evidence" value="ECO:0007669"/>
    <property type="project" value="TreeGrafter"/>
</dbReference>
<comment type="similarity">
    <text evidence="1">Belongs to the ABC transporter superfamily.</text>
</comment>